<name>A0A5J4WWT4_9EUKA</name>
<evidence type="ECO:0000259" key="2">
    <source>
        <dbReference type="PROSITE" id="PS50076"/>
    </source>
</evidence>
<accession>A0A5J4WWT4</accession>
<dbReference type="Gene3D" id="1.10.287.110">
    <property type="entry name" value="DnaJ domain"/>
    <property type="match status" value="1"/>
</dbReference>
<evidence type="ECO:0000256" key="1">
    <source>
        <dbReference type="SAM" id="MobiDB-lite"/>
    </source>
</evidence>
<reference evidence="3 4" key="1">
    <citation type="submission" date="2019-03" db="EMBL/GenBank/DDBJ databases">
        <title>Single cell metagenomics reveals metabolic interactions within the superorganism composed of flagellate Streblomastix strix and complex community of Bacteroidetes bacteria on its surface.</title>
        <authorList>
            <person name="Treitli S.C."/>
            <person name="Kolisko M."/>
            <person name="Husnik F."/>
            <person name="Keeling P."/>
            <person name="Hampl V."/>
        </authorList>
    </citation>
    <scope>NUCLEOTIDE SEQUENCE [LARGE SCALE GENOMIC DNA]</scope>
    <source>
        <strain evidence="3">ST1C</strain>
    </source>
</reference>
<dbReference type="GO" id="GO:0005737">
    <property type="term" value="C:cytoplasm"/>
    <property type="evidence" value="ECO:0007669"/>
    <property type="project" value="TreeGrafter"/>
</dbReference>
<dbReference type="InterPro" id="IPR018253">
    <property type="entry name" value="DnaJ_domain_CS"/>
</dbReference>
<dbReference type="Proteomes" id="UP000324800">
    <property type="component" value="Unassembled WGS sequence"/>
</dbReference>
<dbReference type="InterPro" id="IPR051964">
    <property type="entry name" value="Chaperone_stress_response"/>
</dbReference>
<gene>
    <name evidence="3" type="ORF">EZS28_004965</name>
</gene>
<dbReference type="CDD" id="cd06257">
    <property type="entry name" value="DnaJ"/>
    <property type="match status" value="1"/>
</dbReference>
<dbReference type="PROSITE" id="PS00636">
    <property type="entry name" value="DNAJ_1"/>
    <property type="match status" value="1"/>
</dbReference>
<sequence length="97" mass="11300">MQGKDYYQILEVSRNSDGDEIHKSYLRLAKLWHPDKNQDKIELATENFKLIQKAYETLTDEKQKAEYNKANPTEEEKAKKRKEQEAKRKSDAVAAAA</sequence>
<organism evidence="3 4">
    <name type="scientific">Streblomastix strix</name>
    <dbReference type="NCBI Taxonomy" id="222440"/>
    <lineage>
        <taxon>Eukaryota</taxon>
        <taxon>Metamonada</taxon>
        <taxon>Preaxostyla</taxon>
        <taxon>Oxymonadida</taxon>
        <taxon>Streblomastigidae</taxon>
        <taxon>Streblomastix</taxon>
    </lineage>
</organism>
<evidence type="ECO:0000313" key="4">
    <source>
        <dbReference type="Proteomes" id="UP000324800"/>
    </source>
</evidence>
<dbReference type="InterPro" id="IPR001623">
    <property type="entry name" value="DnaJ_domain"/>
</dbReference>
<proteinExistence type="predicted"/>
<protein>
    <recommendedName>
        <fullName evidence="2">J domain-containing protein</fullName>
    </recommendedName>
</protein>
<feature type="compositionally biased region" description="Basic and acidic residues" evidence="1">
    <location>
        <begin position="61"/>
        <end position="91"/>
    </location>
</feature>
<dbReference type="PANTHER" id="PTHR44029">
    <property type="entry name" value="DNAJ HOMOLOG SUBFAMILY C MEMBER 21"/>
    <property type="match status" value="1"/>
</dbReference>
<dbReference type="AlphaFoldDB" id="A0A5J4WWT4"/>
<evidence type="ECO:0000313" key="3">
    <source>
        <dbReference type="EMBL" id="KAA6399507.1"/>
    </source>
</evidence>
<dbReference type="EMBL" id="SNRW01000737">
    <property type="protein sequence ID" value="KAA6399507.1"/>
    <property type="molecule type" value="Genomic_DNA"/>
</dbReference>
<dbReference type="PANTHER" id="PTHR44029:SF1">
    <property type="entry name" value="DNAJ HOMOLOG SUBFAMILY C MEMBER 21"/>
    <property type="match status" value="1"/>
</dbReference>
<dbReference type="Pfam" id="PF00226">
    <property type="entry name" value="DnaJ"/>
    <property type="match status" value="1"/>
</dbReference>
<dbReference type="PROSITE" id="PS50076">
    <property type="entry name" value="DNAJ_2"/>
    <property type="match status" value="1"/>
</dbReference>
<dbReference type="SUPFAM" id="SSF46565">
    <property type="entry name" value="Chaperone J-domain"/>
    <property type="match status" value="1"/>
</dbReference>
<dbReference type="OrthoDB" id="10250354at2759"/>
<feature type="region of interest" description="Disordered" evidence="1">
    <location>
        <begin position="61"/>
        <end position="97"/>
    </location>
</feature>
<dbReference type="SMART" id="SM00271">
    <property type="entry name" value="DnaJ"/>
    <property type="match status" value="1"/>
</dbReference>
<dbReference type="InterPro" id="IPR036869">
    <property type="entry name" value="J_dom_sf"/>
</dbReference>
<comment type="caution">
    <text evidence="3">The sequence shown here is derived from an EMBL/GenBank/DDBJ whole genome shotgun (WGS) entry which is preliminary data.</text>
</comment>
<dbReference type="PRINTS" id="PR00625">
    <property type="entry name" value="JDOMAIN"/>
</dbReference>
<feature type="domain" description="J" evidence="2">
    <location>
        <begin position="5"/>
        <end position="71"/>
    </location>
</feature>